<dbReference type="AlphaFoldDB" id="A0A1M4W5H7"/>
<dbReference type="Gene3D" id="2.60.40.1120">
    <property type="entry name" value="Carboxypeptidase-like, regulatory domain"/>
    <property type="match status" value="1"/>
</dbReference>
<organism evidence="1 2">
    <name type="scientific">Marinitoga hydrogenitolerans (strain DSM 16785 / JCM 12826 / AT1271)</name>
    <dbReference type="NCBI Taxonomy" id="1122195"/>
    <lineage>
        <taxon>Bacteria</taxon>
        <taxon>Thermotogati</taxon>
        <taxon>Thermotogota</taxon>
        <taxon>Thermotogae</taxon>
        <taxon>Petrotogales</taxon>
        <taxon>Petrotogaceae</taxon>
        <taxon>Marinitoga</taxon>
    </lineage>
</organism>
<comment type="caution">
    <text evidence="1">The sequence shown here is derived from an EMBL/GenBank/DDBJ whole genome shotgun (WGS) entry which is preliminary data.</text>
</comment>
<dbReference type="OrthoDB" id="48076at2"/>
<gene>
    <name evidence="1" type="ORF">SAMN02745164_01087</name>
</gene>
<protein>
    <recommendedName>
        <fullName evidence="3">Carboxypeptidase regulatory-like domain-containing protein</fullName>
    </recommendedName>
</protein>
<dbReference type="SUPFAM" id="SSF49452">
    <property type="entry name" value="Starch-binding domain-like"/>
    <property type="match status" value="1"/>
</dbReference>
<dbReference type="InterPro" id="IPR029062">
    <property type="entry name" value="Class_I_gatase-like"/>
</dbReference>
<dbReference type="STRING" id="1122195.SAMN02745164_01087"/>
<evidence type="ECO:0000313" key="1">
    <source>
        <dbReference type="EMBL" id="SHE76222.1"/>
    </source>
</evidence>
<dbReference type="GO" id="GO:0030246">
    <property type="term" value="F:carbohydrate binding"/>
    <property type="evidence" value="ECO:0007669"/>
    <property type="project" value="InterPro"/>
</dbReference>
<dbReference type="EMBL" id="FQUI01000014">
    <property type="protein sequence ID" value="SHE76222.1"/>
    <property type="molecule type" value="Genomic_DNA"/>
</dbReference>
<dbReference type="SUPFAM" id="SSF52317">
    <property type="entry name" value="Class I glutamine amidotransferase-like"/>
    <property type="match status" value="1"/>
</dbReference>
<proteinExistence type="predicted"/>
<keyword evidence="2" id="KW-1185">Reference proteome</keyword>
<name>A0A1M4W5H7_MARH1</name>
<dbReference type="Proteomes" id="UP000184334">
    <property type="component" value="Unassembled WGS sequence"/>
</dbReference>
<sequence length="451" mass="50727">MKKIFYTIILLLFSIFLISSCQKIDPLLGNSNIGGVAELSNSENHENIKVSIEGLESSGEGFSPINTISEIGESITNSNGNFKIENIPAGNYIIKAEHEGYFPTKQFIEVKEESEITLDSSLILYPLGDYGMLEGNVKFIDKSIHSGILLEIRTPEGEPLPGMLTFSNEEGNYYFNFIPIGNYVVYARDPSENSNYSSDAAPIIIENTKTTNAPDLILRKAAEHVVIFRDLAPWSSPEAIPNILIDIGFTEGLGINQYEIKNSNDINSIDSFDPTWAIIIEGDQSTSFYDIYKANSEKFDSFVNNGGTLFWVACDNGWNGGDFTGTLPGGVTWRDYYDNYNEIVNKTHPLLYEFPNERSLYGNYASHGGFDNLEDSDIENLVVFIKESTSYEQYSTYIEYRYGNGRVIASTTPLEYYVENPNNDSEWFVLLLRRSIEYVFNMNLSPSNIVE</sequence>
<dbReference type="InterPro" id="IPR013784">
    <property type="entry name" value="Carb-bd-like_fold"/>
</dbReference>
<reference evidence="1" key="1">
    <citation type="submission" date="2016-11" db="EMBL/GenBank/DDBJ databases">
        <authorList>
            <person name="Varghese N."/>
            <person name="Submissions S."/>
        </authorList>
    </citation>
    <scope>NUCLEOTIDE SEQUENCE [LARGE SCALE GENOMIC DNA]</scope>
    <source>
        <strain evidence="1">DSM 16785</strain>
    </source>
</reference>
<evidence type="ECO:0008006" key="3">
    <source>
        <dbReference type="Google" id="ProtNLM"/>
    </source>
</evidence>
<accession>A0A1M4W5H7</accession>
<evidence type="ECO:0000313" key="2">
    <source>
        <dbReference type="Proteomes" id="UP000184334"/>
    </source>
</evidence>
<dbReference type="PROSITE" id="PS51257">
    <property type="entry name" value="PROKAR_LIPOPROTEIN"/>
    <property type="match status" value="1"/>
</dbReference>
<dbReference type="RefSeq" id="WP_072864244.1">
    <property type="nucleotide sequence ID" value="NZ_FQUI01000014.1"/>
</dbReference>